<accession>C1DTW3</accession>
<dbReference type="Pfam" id="PF00515">
    <property type="entry name" value="TPR_1"/>
    <property type="match status" value="1"/>
</dbReference>
<evidence type="ECO:0000256" key="1">
    <source>
        <dbReference type="ARBA" id="ARBA00022737"/>
    </source>
</evidence>
<dbReference type="PROSITE" id="PS50005">
    <property type="entry name" value="TPR"/>
    <property type="match status" value="2"/>
</dbReference>
<proteinExistence type="predicted"/>
<dbReference type="PANTHER" id="PTHR45586">
    <property type="entry name" value="TPR REPEAT-CONTAINING PROTEIN PA4667"/>
    <property type="match status" value="1"/>
</dbReference>
<dbReference type="InterPro" id="IPR019734">
    <property type="entry name" value="TPR_rpt"/>
</dbReference>
<dbReference type="RefSeq" id="WP_012674438.1">
    <property type="nucleotide sequence ID" value="NC_012438.1"/>
</dbReference>
<keyword evidence="1" id="KW-0677">Repeat</keyword>
<dbReference type="EMBL" id="CP001229">
    <property type="protein sequence ID" value="ACN99119.1"/>
    <property type="molecule type" value="Genomic_DNA"/>
</dbReference>
<reference evidence="4 5" key="1">
    <citation type="journal article" date="2009" name="J. Bacteriol.">
        <title>Complete and draft genome sequences of six members of the Aquificales.</title>
        <authorList>
            <person name="Reysenbach A.L."/>
            <person name="Hamamura N."/>
            <person name="Podar M."/>
            <person name="Griffiths E."/>
            <person name="Ferreira S."/>
            <person name="Hochstein R."/>
            <person name="Heidelberg J."/>
            <person name="Johnson J."/>
            <person name="Mead D."/>
            <person name="Pohorille A."/>
            <person name="Sarmiento M."/>
            <person name="Schweighofer K."/>
            <person name="Seshadri R."/>
            <person name="Voytek M.A."/>
        </authorList>
    </citation>
    <scope>NUCLEOTIDE SEQUENCE [LARGE SCALE GENOMIC DNA]</scope>
    <source>
        <strain evidence="5">Az-Fu1 / DSM 15241 / OCM 825</strain>
    </source>
</reference>
<evidence type="ECO:0000313" key="5">
    <source>
        <dbReference type="Proteomes" id="UP000001369"/>
    </source>
</evidence>
<feature type="repeat" description="TPR" evidence="3">
    <location>
        <begin position="31"/>
        <end position="64"/>
    </location>
</feature>
<dbReference type="PROSITE" id="PS50293">
    <property type="entry name" value="TPR_REGION"/>
    <property type="match status" value="1"/>
</dbReference>
<dbReference type="Proteomes" id="UP000001369">
    <property type="component" value="Chromosome"/>
</dbReference>
<dbReference type="InterPro" id="IPR011990">
    <property type="entry name" value="TPR-like_helical_dom_sf"/>
</dbReference>
<feature type="repeat" description="TPR" evidence="3">
    <location>
        <begin position="65"/>
        <end position="98"/>
    </location>
</feature>
<protein>
    <submittedName>
        <fullName evidence="4">Fog:tpr repeat protein</fullName>
    </submittedName>
</protein>
<dbReference type="PANTHER" id="PTHR45586:SF1">
    <property type="entry name" value="LIPOPOLYSACCHARIDE ASSEMBLY PROTEIN B"/>
    <property type="match status" value="1"/>
</dbReference>
<gene>
    <name evidence="4" type="ordered locus">SULAZ_0559</name>
</gene>
<dbReference type="PROSITE" id="PS51257">
    <property type="entry name" value="PROKAR_LIPOPROTEIN"/>
    <property type="match status" value="1"/>
</dbReference>
<dbReference type="OrthoDB" id="9794802at2"/>
<dbReference type="HOGENOM" id="CLU_115766_1_0_0"/>
<dbReference type="SMART" id="SM00028">
    <property type="entry name" value="TPR"/>
    <property type="match status" value="3"/>
</dbReference>
<dbReference type="AlphaFoldDB" id="C1DTW3"/>
<name>C1DTW3_SULAA</name>
<keyword evidence="2 3" id="KW-0802">TPR repeat</keyword>
<dbReference type="KEGG" id="saf:SULAZ_0559"/>
<dbReference type="eggNOG" id="COG3063">
    <property type="taxonomic scope" value="Bacteria"/>
</dbReference>
<organism evidence="4 5">
    <name type="scientific">Sulfurihydrogenibium azorense (strain DSM 15241 / OCM 825 / Az-Fu1)</name>
    <dbReference type="NCBI Taxonomy" id="204536"/>
    <lineage>
        <taxon>Bacteria</taxon>
        <taxon>Pseudomonadati</taxon>
        <taxon>Aquificota</taxon>
        <taxon>Aquificia</taxon>
        <taxon>Aquificales</taxon>
        <taxon>Hydrogenothermaceae</taxon>
        <taxon>Sulfurihydrogenibium</taxon>
    </lineage>
</organism>
<keyword evidence="5" id="KW-1185">Reference proteome</keyword>
<dbReference type="Gene3D" id="1.25.40.10">
    <property type="entry name" value="Tetratricopeptide repeat domain"/>
    <property type="match status" value="2"/>
</dbReference>
<dbReference type="STRING" id="204536.SULAZ_0559"/>
<dbReference type="SUPFAM" id="SSF48452">
    <property type="entry name" value="TPR-like"/>
    <property type="match status" value="1"/>
</dbReference>
<dbReference type="InterPro" id="IPR013105">
    <property type="entry name" value="TPR_2"/>
</dbReference>
<evidence type="ECO:0000256" key="2">
    <source>
        <dbReference type="ARBA" id="ARBA00022803"/>
    </source>
</evidence>
<evidence type="ECO:0000313" key="4">
    <source>
        <dbReference type="EMBL" id="ACN99119.1"/>
    </source>
</evidence>
<evidence type="ECO:0000256" key="3">
    <source>
        <dbReference type="PROSITE-ProRule" id="PRU00339"/>
    </source>
</evidence>
<dbReference type="Pfam" id="PF07719">
    <property type="entry name" value="TPR_2"/>
    <property type="match status" value="1"/>
</dbReference>
<sequence>MRKSFIAILLGFFILSCSIPKIVVYDDPLSASEHNDLGVIYEKKGKFDLAEKEYKKAISKDKNWYLPYFNLGNLYYKMGQKEKAVEYYLKSLEKERNPDTLNNLAYVLYELGRYEEAKKYIEEAFSIKKDPNYEDTYRKILEKLNNR</sequence>
<dbReference type="Pfam" id="PF13374">
    <property type="entry name" value="TPR_10"/>
    <property type="match status" value="1"/>
</dbReference>
<dbReference type="InterPro" id="IPR051012">
    <property type="entry name" value="CellSynth/LPSAsmb/PSIAsmb"/>
</dbReference>